<dbReference type="PANTHER" id="PTHR34979">
    <property type="entry name" value="INNER MEMBRANE PROTEIN YGAZ"/>
    <property type="match status" value="1"/>
</dbReference>
<evidence type="ECO:0000313" key="11">
    <source>
        <dbReference type="Proteomes" id="UP000078558"/>
    </source>
</evidence>
<dbReference type="KEGG" id="odi:ODI_R3487"/>
<keyword evidence="6 8" id="KW-1133">Transmembrane helix</keyword>
<dbReference type="EMBL" id="FLRC01000001">
    <property type="protein sequence ID" value="SBT23642.1"/>
    <property type="molecule type" value="Genomic_DNA"/>
</dbReference>
<keyword evidence="5 8" id="KW-0812">Transmembrane</keyword>
<keyword evidence="3" id="KW-0813">Transport</keyword>
<protein>
    <submittedName>
        <fullName evidence="9">Branched-chain amino acid transport, AzlC</fullName>
    </submittedName>
</protein>
<dbReference type="PANTHER" id="PTHR34979:SF1">
    <property type="entry name" value="INNER MEMBRANE PROTEIN YGAZ"/>
    <property type="match status" value="1"/>
</dbReference>
<evidence type="ECO:0000256" key="8">
    <source>
        <dbReference type="SAM" id="Phobius"/>
    </source>
</evidence>
<comment type="similarity">
    <text evidence="2">Belongs to the AzlC family.</text>
</comment>
<dbReference type="GO" id="GO:1903785">
    <property type="term" value="P:L-valine transmembrane transport"/>
    <property type="evidence" value="ECO:0007669"/>
    <property type="project" value="TreeGrafter"/>
</dbReference>
<feature type="transmembrane region" description="Helical" evidence="8">
    <location>
        <begin position="65"/>
        <end position="89"/>
    </location>
</feature>
<keyword evidence="7 8" id="KW-0472">Membrane</keyword>
<dbReference type="EMBL" id="LT907988">
    <property type="protein sequence ID" value="SOE51502.1"/>
    <property type="molecule type" value="Genomic_DNA"/>
</dbReference>
<evidence type="ECO:0000256" key="4">
    <source>
        <dbReference type="ARBA" id="ARBA00022475"/>
    </source>
</evidence>
<evidence type="ECO:0000313" key="9">
    <source>
        <dbReference type="EMBL" id="SBT23642.1"/>
    </source>
</evidence>
<dbReference type="InterPro" id="IPR011606">
    <property type="entry name" value="Brnchd-chn_aa_trnsp_permease"/>
</dbReference>
<reference evidence="9 11" key="1">
    <citation type="submission" date="2016-06" db="EMBL/GenBank/DDBJ databases">
        <authorList>
            <person name="Kjaerup R.B."/>
            <person name="Dalgaard T.S."/>
            <person name="Juul-Madsen H.R."/>
        </authorList>
    </citation>
    <scope>NUCLEOTIDE SEQUENCE [LARGE SCALE GENOMIC DNA]</scope>
    <source>
        <strain evidence="9">Orrdi1</strain>
    </source>
</reference>
<reference evidence="10 11" key="2">
    <citation type="submission" date="2017-08" db="EMBL/GenBank/DDBJ databases">
        <authorList>
            <person name="de Groot N.N."/>
        </authorList>
    </citation>
    <scope>NUCLEOTIDE SEQUENCE [LARGE SCALE GENOMIC DNA]</scope>
    <source>
        <strain evidence="10">Orrdi1</strain>
    </source>
</reference>
<dbReference type="AlphaFoldDB" id="A0A1C3JWI2"/>
<organism evidence="9 11">
    <name type="scientific">Orrella dioscoreae</name>
    <dbReference type="NCBI Taxonomy" id="1851544"/>
    <lineage>
        <taxon>Bacteria</taxon>
        <taxon>Pseudomonadati</taxon>
        <taxon>Pseudomonadota</taxon>
        <taxon>Betaproteobacteria</taxon>
        <taxon>Burkholderiales</taxon>
        <taxon>Alcaligenaceae</taxon>
        <taxon>Orrella</taxon>
    </lineage>
</organism>
<gene>
    <name evidence="9" type="ORF">ODI_00178</name>
    <name evidence="10" type="ORF">ODI_R3487</name>
</gene>
<name>A0A1C3JWI2_9BURK</name>
<accession>A0A1C3JWI2</accession>
<feature type="transmembrane region" description="Helical" evidence="8">
    <location>
        <begin position="149"/>
        <end position="169"/>
    </location>
</feature>
<evidence type="ECO:0000256" key="2">
    <source>
        <dbReference type="ARBA" id="ARBA00010735"/>
    </source>
</evidence>
<evidence type="ECO:0000256" key="5">
    <source>
        <dbReference type="ARBA" id="ARBA00022692"/>
    </source>
</evidence>
<dbReference type="STRING" id="1851544.ODI_00178"/>
<keyword evidence="4" id="KW-1003">Cell membrane</keyword>
<comment type="subcellular location">
    <subcellularLocation>
        <location evidence="1">Cell membrane</location>
        <topology evidence="1">Multi-pass membrane protein</topology>
    </subcellularLocation>
</comment>
<dbReference type="Pfam" id="PF03591">
    <property type="entry name" value="AzlC"/>
    <property type="match status" value="1"/>
</dbReference>
<dbReference type="GO" id="GO:0005886">
    <property type="term" value="C:plasma membrane"/>
    <property type="evidence" value="ECO:0007669"/>
    <property type="project" value="UniProtKB-SubCell"/>
</dbReference>
<sequence length="241" mass="25139">MQTPLHTSFSKRPFLMRAFLKGLATSLSIAAGYLPIAFSFGIAAVEAGLSPGMALLVSVLVYAGASQFILIALLTSGAGLVTAVATVWLMNARHVFYGPALATRLTAPGRLPTPLLAFGLTDEVFATAMSRIDAQPAQARESWHLGLQVGAYGAWVLGTALGTSLVGGIAHWPVFVQQGLTFVLPALFLALLLDMDVARYRVPIAAAAIAAVLLSFVLPSYNALALAILVGALSHAARVRA</sequence>
<evidence type="ECO:0000256" key="1">
    <source>
        <dbReference type="ARBA" id="ARBA00004651"/>
    </source>
</evidence>
<dbReference type="Proteomes" id="UP000078558">
    <property type="component" value="Chromosome I"/>
</dbReference>
<feature type="transmembrane region" description="Helical" evidence="8">
    <location>
        <begin position="175"/>
        <end position="193"/>
    </location>
</feature>
<proteinExistence type="inferred from homology"/>
<keyword evidence="11" id="KW-1185">Reference proteome</keyword>
<feature type="transmembrane region" description="Helical" evidence="8">
    <location>
        <begin position="20"/>
        <end position="45"/>
    </location>
</feature>
<evidence type="ECO:0000256" key="6">
    <source>
        <dbReference type="ARBA" id="ARBA00022989"/>
    </source>
</evidence>
<evidence type="ECO:0000256" key="7">
    <source>
        <dbReference type="ARBA" id="ARBA00023136"/>
    </source>
</evidence>
<dbReference type="RefSeq" id="WP_231968082.1">
    <property type="nucleotide sequence ID" value="NZ_LT907988.1"/>
</dbReference>
<evidence type="ECO:0000313" key="10">
    <source>
        <dbReference type="EMBL" id="SOE51502.1"/>
    </source>
</evidence>
<evidence type="ECO:0000256" key="3">
    <source>
        <dbReference type="ARBA" id="ARBA00022448"/>
    </source>
</evidence>